<reference evidence="1" key="1">
    <citation type="journal article" date="2021" name="Open Biol.">
        <title>Shared evolutionary footprints suggest mitochondrial oxidative damage underlies multiple complex I losses in fungi.</title>
        <authorList>
            <person name="Schikora-Tamarit M.A."/>
            <person name="Marcet-Houben M."/>
            <person name="Nosek J."/>
            <person name="Gabaldon T."/>
        </authorList>
    </citation>
    <scope>NUCLEOTIDE SEQUENCE</scope>
    <source>
        <strain evidence="1">NCAIM Y.01608</strain>
    </source>
</reference>
<sequence length="79" mass="8321">MASETDVGTENLELGAAVTAIKALLFKRRQGYRGGSGSVSKSSGSHGRIWGVTRFKESDCELGGDGEARTIGEYELVGL</sequence>
<organism evidence="1 2">
    <name type="scientific">Ogataea polymorpha</name>
    <dbReference type="NCBI Taxonomy" id="460523"/>
    <lineage>
        <taxon>Eukaryota</taxon>
        <taxon>Fungi</taxon>
        <taxon>Dikarya</taxon>
        <taxon>Ascomycota</taxon>
        <taxon>Saccharomycotina</taxon>
        <taxon>Pichiomycetes</taxon>
        <taxon>Pichiales</taxon>
        <taxon>Pichiaceae</taxon>
        <taxon>Ogataea</taxon>
    </lineage>
</organism>
<comment type="caution">
    <text evidence="1">The sequence shown here is derived from an EMBL/GenBank/DDBJ whole genome shotgun (WGS) entry which is preliminary data.</text>
</comment>
<gene>
    <name evidence="1" type="ORF">OGATHE_006380</name>
</gene>
<evidence type="ECO:0000313" key="1">
    <source>
        <dbReference type="EMBL" id="KAH3659120.1"/>
    </source>
</evidence>
<proteinExistence type="predicted"/>
<protein>
    <submittedName>
        <fullName evidence="1">Uncharacterized protein</fullName>
    </submittedName>
</protein>
<reference evidence="1" key="2">
    <citation type="submission" date="2021-01" db="EMBL/GenBank/DDBJ databases">
        <authorList>
            <person name="Schikora-Tamarit M.A."/>
        </authorList>
    </citation>
    <scope>NUCLEOTIDE SEQUENCE</scope>
    <source>
        <strain evidence="1">NCAIM Y.01608</strain>
    </source>
</reference>
<evidence type="ECO:0000313" key="2">
    <source>
        <dbReference type="Proteomes" id="UP000788993"/>
    </source>
</evidence>
<keyword evidence="2" id="KW-1185">Reference proteome</keyword>
<dbReference type="Proteomes" id="UP000788993">
    <property type="component" value="Unassembled WGS sequence"/>
</dbReference>
<accession>A0A9P8SYS5</accession>
<dbReference type="AlphaFoldDB" id="A0A9P8SYS5"/>
<name>A0A9P8SYS5_9ASCO</name>
<dbReference type="EMBL" id="JAEUBD010001554">
    <property type="protein sequence ID" value="KAH3659120.1"/>
    <property type="molecule type" value="Genomic_DNA"/>
</dbReference>